<dbReference type="GO" id="GO:0106388">
    <property type="term" value="F:rRNA small subunit aminocarboxypropyltransferase activity"/>
    <property type="evidence" value="ECO:0007669"/>
    <property type="project" value="UniProtKB-EC"/>
</dbReference>
<feature type="binding site" evidence="1">
    <location>
        <position position="138"/>
    </location>
    <ligand>
        <name>S-adenosyl-L-methionine</name>
        <dbReference type="ChEBI" id="CHEBI:59789"/>
    </ligand>
</feature>
<dbReference type="GO" id="GO:1904047">
    <property type="term" value="F:S-adenosyl-L-methionine binding"/>
    <property type="evidence" value="ECO:0007669"/>
    <property type="project" value="UniProtKB-UniRule"/>
</dbReference>
<protein>
    <recommendedName>
        <fullName evidence="1">18S rRNA aminocarboxypropyltransferase</fullName>
        <ecNumber evidence="1">2.5.1.157</ecNumber>
    </recommendedName>
</protein>
<dbReference type="Proteomes" id="UP000675881">
    <property type="component" value="Chromosome 3"/>
</dbReference>
<gene>
    <name evidence="6" type="ORF">LSAA_7899</name>
</gene>
<keyword evidence="1" id="KW-0690">Ribosome biogenesis</keyword>
<evidence type="ECO:0000313" key="7">
    <source>
        <dbReference type="Proteomes" id="UP000675881"/>
    </source>
</evidence>
<accession>A0A7R8CRC0</accession>
<evidence type="ECO:0000256" key="3">
    <source>
        <dbReference type="SAM" id="MobiDB-lite"/>
    </source>
</evidence>
<dbReference type="OrthoDB" id="10262062at2759"/>
<feature type="region of interest" description="Disordered" evidence="3">
    <location>
        <begin position="225"/>
        <end position="258"/>
    </location>
</feature>
<keyword evidence="2" id="KW-0175">Coiled coil</keyword>
<sequence length="258" mass="29097">MGKKNRDFRKPKASGSRIEADVSLEPLSLGDRDPEVVDEEEETDAGMEIEFPVAMWDVGQCDPKRCSGRKLARLGLIKELRLGQRFTGLCMSPQGSRCLSPQDADIAKECGIAVIDCSWAKLEETPFHKMKSNHPRLLPYLVAANPVNYGKPCKLNCVEALAAAMYIVGMKEEAAFYLGKFSWGHSFIELNQVLLEAYSEAKDSQQVLSAQNQFLEKEKEALDKKRNEEYVMDLPPSYSSSEYSEEEEQEEESRTKIK</sequence>
<dbReference type="InterPro" id="IPR007209">
    <property type="entry name" value="RNaseL-inhib-like_metal-bd_dom"/>
</dbReference>
<evidence type="ECO:0000313" key="6">
    <source>
        <dbReference type="EMBL" id="CAF2902025.1"/>
    </source>
</evidence>
<keyword evidence="1" id="KW-0808">Transferase</keyword>
<evidence type="ECO:0000256" key="2">
    <source>
        <dbReference type="SAM" id="Coils"/>
    </source>
</evidence>
<keyword evidence="1" id="KW-0949">S-adenosyl-L-methionine</keyword>
<comment type="caution">
    <text evidence="1">Lacks conserved residue(s) required for the propagation of feature annotation.</text>
</comment>
<dbReference type="GO" id="GO:0000455">
    <property type="term" value="P:enzyme-directed rRNA pseudouridine synthesis"/>
    <property type="evidence" value="ECO:0007669"/>
    <property type="project" value="UniProtKB-UniRule"/>
</dbReference>
<evidence type="ECO:0000256" key="1">
    <source>
        <dbReference type="HAMAP-Rule" id="MF_03146"/>
    </source>
</evidence>
<feature type="domain" description="RNase L inhibitor RLI-like possible metal-binding" evidence="5">
    <location>
        <begin position="52"/>
        <end position="85"/>
    </location>
</feature>
<keyword evidence="7" id="KW-1185">Reference proteome</keyword>
<comment type="function">
    <text evidence="1">Aminocarboxypropyltransferase that catalyzes the aminocarboxypropyl transfer on pseudouridine in 18S rRNA. It constitutes the last step in biosynthesis of the hypermodified N1-methyl-N3-(3-amino-3-carboxypropyl) pseudouridine (m1acp3-Psi).</text>
</comment>
<dbReference type="EC" id="2.5.1.157" evidence="1"/>
<dbReference type="GO" id="GO:0030490">
    <property type="term" value="P:maturation of SSU-rRNA"/>
    <property type="evidence" value="ECO:0007669"/>
    <property type="project" value="TreeGrafter"/>
</dbReference>
<dbReference type="InterPro" id="IPR007177">
    <property type="entry name" value="Tsr3_C"/>
</dbReference>
<feature type="domain" description="16S/18S rRNA aminocarboxypropyltransferase Tsr3 C-terminal" evidence="4">
    <location>
        <begin position="90"/>
        <end position="215"/>
    </location>
</feature>
<organism evidence="6 7">
    <name type="scientific">Lepeophtheirus salmonis</name>
    <name type="common">Salmon louse</name>
    <name type="synonym">Caligus salmonis</name>
    <dbReference type="NCBI Taxonomy" id="72036"/>
    <lineage>
        <taxon>Eukaryota</taxon>
        <taxon>Metazoa</taxon>
        <taxon>Ecdysozoa</taxon>
        <taxon>Arthropoda</taxon>
        <taxon>Crustacea</taxon>
        <taxon>Multicrustacea</taxon>
        <taxon>Hexanauplia</taxon>
        <taxon>Copepoda</taxon>
        <taxon>Siphonostomatoida</taxon>
        <taxon>Caligidae</taxon>
        <taxon>Lepeophtheirus</taxon>
    </lineage>
</organism>
<proteinExistence type="inferred from homology"/>
<comment type="similarity">
    <text evidence="1">Belongs to the TDD superfamily. TSR3 family.</text>
</comment>
<dbReference type="Pfam" id="PF04034">
    <property type="entry name" value="Ribo_biogen_C"/>
    <property type="match status" value="1"/>
</dbReference>
<evidence type="ECO:0000259" key="5">
    <source>
        <dbReference type="Pfam" id="PF04068"/>
    </source>
</evidence>
<dbReference type="AlphaFoldDB" id="A0A7R8CRC0"/>
<feature type="binding site" evidence="1">
    <location>
        <position position="115"/>
    </location>
    <ligand>
        <name>S-adenosyl-L-methionine</name>
        <dbReference type="ChEBI" id="CHEBI:59789"/>
    </ligand>
</feature>
<name>A0A7R8CRC0_LEPSM</name>
<evidence type="ECO:0000259" key="4">
    <source>
        <dbReference type="Pfam" id="PF04034"/>
    </source>
</evidence>
<dbReference type="NCBIfam" id="NF002621">
    <property type="entry name" value="PRK02287.1"/>
    <property type="match status" value="1"/>
</dbReference>
<feature type="coiled-coil region" evidence="2">
    <location>
        <begin position="198"/>
        <end position="225"/>
    </location>
</feature>
<dbReference type="EMBL" id="HG994582">
    <property type="protein sequence ID" value="CAF2902025.1"/>
    <property type="molecule type" value="Genomic_DNA"/>
</dbReference>
<feature type="region of interest" description="Disordered" evidence="3">
    <location>
        <begin position="1"/>
        <end position="36"/>
    </location>
</feature>
<dbReference type="InterPro" id="IPR022968">
    <property type="entry name" value="Tsr3-like"/>
</dbReference>
<dbReference type="HAMAP" id="MF_01116">
    <property type="entry name" value="TSR3"/>
    <property type="match status" value="1"/>
</dbReference>
<dbReference type="PANTHER" id="PTHR20426">
    <property type="entry name" value="RIBOSOME BIOGENESIS PROTEIN TSR3 HOMOLOG"/>
    <property type="match status" value="1"/>
</dbReference>
<keyword evidence="1" id="KW-0698">rRNA processing</keyword>
<feature type="binding site" evidence="1">
    <location>
        <position position="67"/>
    </location>
    <ligand>
        <name>S-adenosyl-L-methionine</name>
        <dbReference type="ChEBI" id="CHEBI:59789"/>
    </ligand>
</feature>
<feature type="compositionally biased region" description="Basic and acidic residues" evidence="3">
    <location>
        <begin position="1"/>
        <end position="10"/>
    </location>
</feature>
<dbReference type="Pfam" id="PF04068">
    <property type="entry name" value="Fer4_RLI"/>
    <property type="match status" value="1"/>
</dbReference>
<dbReference type="PANTHER" id="PTHR20426:SF0">
    <property type="entry name" value="18S RRNA AMINOCARBOXYPROPYLTRANSFERASE"/>
    <property type="match status" value="1"/>
</dbReference>
<reference evidence="6" key="1">
    <citation type="submission" date="2021-02" db="EMBL/GenBank/DDBJ databases">
        <authorList>
            <person name="Bekaert M."/>
        </authorList>
    </citation>
    <scope>NUCLEOTIDE SEQUENCE</scope>
    <source>
        <strain evidence="6">IoA-00</strain>
    </source>
</reference>
<comment type="catalytic activity">
    <reaction evidence="1">
        <text>an N(1)-methylpseudouridine in rRNA + S-adenosyl-L-methionine = N(1)-methyl-N(3)-[(3S)-3-amino-3-carboxypropyl]pseudouridine in rRNA + S-methyl-5'-thioadenosine + H(+)</text>
        <dbReference type="Rhea" id="RHEA:63296"/>
        <dbReference type="Rhea" id="RHEA-COMP:11634"/>
        <dbReference type="Rhea" id="RHEA-COMP:16310"/>
        <dbReference type="ChEBI" id="CHEBI:15378"/>
        <dbReference type="ChEBI" id="CHEBI:17509"/>
        <dbReference type="ChEBI" id="CHEBI:59789"/>
        <dbReference type="ChEBI" id="CHEBI:74890"/>
        <dbReference type="ChEBI" id="CHEBI:146234"/>
        <dbReference type="EC" id="2.5.1.157"/>
    </reaction>
</comment>